<evidence type="ECO:0000256" key="4">
    <source>
        <dbReference type="ARBA" id="ARBA00023143"/>
    </source>
</evidence>
<dbReference type="Proteomes" id="UP000236752">
    <property type="component" value="Unassembled WGS sequence"/>
</dbReference>
<keyword evidence="9" id="KW-0966">Cell projection</keyword>
<comment type="subcellular location">
    <subcellularLocation>
        <location evidence="1 6">Bacterial flagellum basal body</location>
    </subcellularLocation>
</comment>
<evidence type="ECO:0000313" key="10">
    <source>
        <dbReference type="Proteomes" id="UP000236752"/>
    </source>
</evidence>
<dbReference type="InterPro" id="IPR001444">
    <property type="entry name" value="Flag_bb_rod_N"/>
</dbReference>
<name>A0A1H5S4P3_9RHOB</name>
<dbReference type="Pfam" id="PF06429">
    <property type="entry name" value="Flg_bbr_C"/>
    <property type="match status" value="1"/>
</dbReference>
<dbReference type="NCBIfam" id="TIGR01395">
    <property type="entry name" value="FlgC"/>
    <property type="match status" value="1"/>
</dbReference>
<protein>
    <recommendedName>
        <fullName evidence="3 6">Flagellar basal-body rod protein FlgC</fullName>
    </recommendedName>
</protein>
<evidence type="ECO:0000256" key="1">
    <source>
        <dbReference type="ARBA" id="ARBA00004117"/>
    </source>
</evidence>
<keyword evidence="9" id="KW-0969">Cilium</keyword>
<evidence type="ECO:0000256" key="3">
    <source>
        <dbReference type="ARBA" id="ARBA00017941"/>
    </source>
</evidence>
<evidence type="ECO:0000259" key="7">
    <source>
        <dbReference type="Pfam" id="PF00460"/>
    </source>
</evidence>
<evidence type="ECO:0000259" key="8">
    <source>
        <dbReference type="Pfam" id="PF06429"/>
    </source>
</evidence>
<gene>
    <name evidence="9" type="ORF">SAMN04488045_0103</name>
</gene>
<dbReference type="InterPro" id="IPR010930">
    <property type="entry name" value="Flg_bb/hook_C_dom"/>
</dbReference>
<dbReference type="InterPro" id="IPR006299">
    <property type="entry name" value="FlgC"/>
</dbReference>
<dbReference type="EMBL" id="FNUZ01000001">
    <property type="protein sequence ID" value="SEF45565.1"/>
    <property type="molecule type" value="Genomic_DNA"/>
</dbReference>
<keyword evidence="10" id="KW-1185">Reference proteome</keyword>
<dbReference type="GO" id="GO:0071978">
    <property type="term" value="P:bacterial-type flagellum-dependent swarming motility"/>
    <property type="evidence" value="ECO:0007669"/>
    <property type="project" value="TreeGrafter"/>
</dbReference>
<keyword evidence="4 6" id="KW-0975">Bacterial flagellum</keyword>
<dbReference type="Pfam" id="PF00460">
    <property type="entry name" value="Flg_bb_rod"/>
    <property type="match status" value="1"/>
</dbReference>
<dbReference type="AlphaFoldDB" id="A0A1H5S4P3"/>
<comment type="similarity">
    <text evidence="2">Belongs to the flagella basal body rod proteins family.</text>
</comment>
<dbReference type="PANTHER" id="PTHR30435">
    <property type="entry name" value="FLAGELLAR PROTEIN"/>
    <property type="match status" value="1"/>
</dbReference>
<evidence type="ECO:0000313" key="9">
    <source>
        <dbReference type="EMBL" id="SEF45565.1"/>
    </source>
</evidence>
<feature type="domain" description="Flagellar basal body rod protein N-terminal" evidence="7">
    <location>
        <begin position="8"/>
        <end position="32"/>
    </location>
</feature>
<keyword evidence="9" id="KW-0282">Flagellum</keyword>
<accession>A0A1H5S4P3</accession>
<organism evidence="9 10">
    <name type="scientific">Thalassococcus halodurans</name>
    <dbReference type="NCBI Taxonomy" id="373675"/>
    <lineage>
        <taxon>Bacteria</taxon>
        <taxon>Pseudomonadati</taxon>
        <taxon>Pseudomonadota</taxon>
        <taxon>Alphaproteobacteria</taxon>
        <taxon>Rhodobacterales</taxon>
        <taxon>Roseobacteraceae</taxon>
        <taxon>Thalassococcus</taxon>
    </lineage>
</organism>
<comment type="subunit">
    <text evidence="5 6">The basal body constitutes a major portion of the flagellar organelle and consists of four rings (L,P,S, and M) mounted on a central rod. The rod consists of about 26 subunits of FlgG in the distal portion, and FlgB, FlgC and FlgF are thought to build up the proximal portion of the rod with about 6 subunits each.</text>
</comment>
<sequence length="137" mass="15286">MTVKNVFDVAQRAMTSQLTRLNTVASNLANANSVSSTEEGAYRAMRPVFKTIYAENTKDSGLSSVGVERIVQLDRAPERLYQPEHPEADADGFVYQAVVNTEEEMVEMMEASRQYQNTVEVISTMRALMARTVNMGQ</sequence>
<evidence type="ECO:0000256" key="2">
    <source>
        <dbReference type="ARBA" id="ARBA00009677"/>
    </source>
</evidence>
<evidence type="ECO:0000256" key="5">
    <source>
        <dbReference type="ARBA" id="ARBA00025933"/>
    </source>
</evidence>
<dbReference type="PANTHER" id="PTHR30435:SF2">
    <property type="entry name" value="FLAGELLAR BASAL-BODY ROD PROTEIN FLGC"/>
    <property type="match status" value="1"/>
</dbReference>
<evidence type="ECO:0000256" key="6">
    <source>
        <dbReference type="RuleBase" id="RU362062"/>
    </source>
</evidence>
<feature type="domain" description="Flagellar basal-body/hook protein C-terminal" evidence="8">
    <location>
        <begin position="91"/>
        <end position="135"/>
    </location>
</feature>
<reference evidence="9 10" key="1">
    <citation type="submission" date="2016-10" db="EMBL/GenBank/DDBJ databases">
        <authorList>
            <person name="de Groot N.N."/>
        </authorList>
    </citation>
    <scope>NUCLEOTIDE SEQUENCE [LARGE SCALE GENOMIC DNA]</scope>
    <source>
        <strain evidence="9 10">DSM 26915</strain>
    </source>
</reference>
<dbReference type="InterPro" id="IPR019776">
    <property type="entry name" value="Flagellar_basal_body_rod_CS"/>
</dbReference>
<dbReference type="GO" id="GO:0030694">
    <property type="term" value="C:bacterial-type flagellum basal body, rod"/>
    <property type="evidence" value="ECO:0007669"/>
    <property type="project" value="UniProtKB-UniRule"/>
</dbReference>
<proteinExistence type="inferred from homology"/>
<dbReference type="PROSITE" id="PS00588">
    <property type="entry name" value="FLAGELLA_BB_ROD"/>
    <property type="match status" value="1"/>
</dbReference>